<dbReference type="GO" id="GO:0016747">
    <property type="term" value="F:acyltransferase activity, transferring groups other than amino-acyl groups"/>
    <property type="evidence" value="ECO:0007669"/>
    <property type="project" value="InterPro"/>
</dbReference>
<dbReference type="InterPro" id="IPR000182">
    <property type="entry name" value="GNAT_dom"/>
</dbReference>
<dbReference type="InterPro" id="IPR016181">
    <property type="entry name" value="Acyl_CoA_acyltransferase"/>
</dbReference>
<dbReference type="Gene3D" id="3.40.630.30">
    <property type="match status" value="1"/>
</dbReference>
<organism evidence="2 3">
    <name type="scientific">Ammoniphilus oxalaticus</name>
    <dbReference type="NCBI Taxonomy" id="66863"/>
    <lineage>
        <taxon>Bacteria</taxon>
        <taxon>Bacillati</taxon>
        <taxon>Bacillota</taxon>
        <taxon>Bacilli</taxon>
        <taxon>Bacillales</taxon>
        <taxon>Paenibacillaceae</taxon>
        <taxon>Aneurinibacillus group</taxon>
        <taxon>Ammoniphilus</taxon>
    </lineage>
</organism>
<feature type="domain" description="N-acetyltransferase" evidence="1">
    <location>
        <begin position="1"/>
        <end position="144"/>
    </location>
</feature>
<evidence type="ECO:0000259" key="1">
    <source>
        <dbReference type="PROSITE" id="PS51186"/>
    </source>
</evidence>
<gene>
    <name evidence="2" type="ORF">BEP19_06500</name>
</gene>
<keyword evidence="3" id="KW-1185">Reference proteome</keyword>
<dbReference type="EMBL" id="MCHY01000008">
    <property type="protein sequence ID" value="RKD24054.1"/>
    <property type="molecule type" value="Genomic_DNA"/>
</dbReference>
<dbReference type="OrthoDB" id="2611698at2"/>
<dbReference type="Proteomes" id="UP000284219">
    <property type="component" value="Unassembled WGS sequence"/>
</dbReference>
<reference evidence="2 3" key="1">
    <citation type="submission" date="2016-08" db="EMBL/GenBank/DDBJ databases">
        <title>Novel Firmicute Genomes.</title>
        <authorList>
            <person name="Poppleton D.I."/>
            <person name="Gribaldo S."/>
        </authorList>
    </citation>
    <scope>NUCLEOTIDE SEQUENCE [LARGE SCALE GENOMIC DNA]</scope>
    <source>
        <strain evidence="2 3">RAOx-1</strain>
    </source>
</reference>
<dbReference type="RefSeq" id="WP_120189304.1">
    <property type="nucleotide sequence ID" value="NZ_MCHY01000008.1"/>
</dbReference>
<comment type="caution">
    <text evidence="2">The sequence shown here is derived from an EMBL/GenBank/DDBJ whole genome shotgun (WGS) entry which is preliminary data.</text>
</comment>
<protein>
    <recommendedName>
        <fullName evidence="1">N-acetyltransferase domain-containing protein</fullName>
    </recommendedName>
</protein>
<name>A0A419SJ35_9BACL</name>
<dbReference type="PROSITE" id="PS51186">
    <property type="entry name" value="GNAT"/>
    <property type="match status" value="1"/>
</dbReference>
<evidence type="ECO:0000313" key="3">
    <source>
        <dbReference type="Proteomes" id="UP000284219"/>
    </source>
</evidence>
<dbReference type="AlphaFoldDB" id="A0A419SJ35"/>
<evidence type="ECO:0000313" key="2">
    <source>
        <dbReference type="EMBL" id="RKD24054.1"/>
    </source>
</evidence>
<proteinExistence type="predicted"/>
<accession>A0A419SJ35</accession>
<dbReference type="SUPFAM" id="SSF55729">
    <property type="entry name" value="Acyl-CoA N-acyltransferases (Nat)"/>
    <property type="match status" value="1"/>
</dbReference>
<sequence>MIELIEDIKKIFDRHRIYYKYERASKDRHLFRWNDMMRDAGMVADNVILDINIDELHEAIFIGLIRVPHPYRAKGIGKEIIDTFKRYAIEHHFSILVESAPENLPFWQKMHFSIFLFEDYGFWMMGYGGKSKQMFKVKWSQMKPFLYDDEPEKEVHS</sequence>